<dbReference type="Pfam" id="PF04357">
    <property type="entry name" value="TamB"/>
    <property type="match status" value="1"/>
</dbReference>
<dbReference type="PANTHER" id="PTHR36985:SF1">
    <property type="entry name" value="TRANSLOCATION AND ASSEMBLY MODULE SUBUNIT TAMB"/>
    <property type="match status" value="1"/>
</dbReference>
<name>A0A5K7ZWC7_9BACT</name>
<evidence type="ECO:0000256" key="1">
    <source>
        <dbReference type="ARBA" id="ARBA00004167"/>
    </source>
</evidence>
<dbReference type="PANTHER" id="PTHR36985">
    <property type="entry name" value="TRANSLOCATION AND ASSEMBLY MODULE SUBUNIT TAMB"/>
    <property type="match status" value="1"/>
</dbReference>
<dbReference type="GO" id="GO:0097347">
    <property type="term" value="C:TAM protein secretion complex"/>
    <property type="evidence" value="ECO:0007669"/>
    <property type="project" value="TreeGrafter"/>
</dbReference>
<evidence type="ECO:0000256" key="4">
    <source>
        <dbReference type="ARBA" id="ARBA00023136"/>
    </source>
</evidence>
<evidence type="ECO:0000256" key="5">
    <source>
        <dbReference type="SAM" id="Phobius"/>
    </source>
</evidence>
<comment type="subcellular location">
    <subcellularLocation>
        <location evidence="1">Membrane</location>
        <topology evidence="1">Single-pass membrane protein</topology>
    </subcellularLocation>
</comment>
<keyword evidence="3 5" id="KW-1133">Transmembrane helix</keyword>
<dbReference type="GO" id="GO:0005886">
    <property type="term" value="C:plasma membrane"/>
    <property type="evidence" value="ECO:0007669"/>
    <property type="project" value="InterPro"/>
</dbReference>
<evidence type="ECO:0000313" key="8">
    <source>
        <dbReference type="Proteomes" id="UP000425960"/>
    </source>
</evidence>
<accession>A0A5K7ZWC7</accession>
<evidence type="ECO:0000313" key="7">
    <source>
        <dbReference type="EMBL" id="BBO84559.1"/>
    </source>
</evidence>
<gene>
    <name evidence="7" type="ORF">DSCO28_51250</name>
</gene>
<evidence type="ECO:0000256" key="3">
    <source>
        <dbReference type="ARBA" id="ARBA00022989"/>
    </source>
</evidence>
<evidence type="ECO:0000256" key="2">
    <source>
        <dbReference type="ARBA" id="ARBA00022692"/>
    </source>
</evidence>
<proteinExistence type="predicted"/>
<sequence length="1302" mass="140323">MRPLKKSLLLIVIVLMVALPMLISGGYLWINSKLGRDWLQARINTAIPGSITIGTQRLRILTLGVDLDDVTLHDPQGHALAGFTHLGVRLAWRPLLQRELRVHSLLLQAPWAKLVQDPETGLSLIRALVQPDEKIAATEENNQGALPFNITCQSLKLTDGRLVFDAPGDDVHLTAEGMTLSASGDLMHRQALLDLQVQRLETTGTGIHPKPTRIRLNARLDGDRLEIPSLQFASGQTTLDLQATIDRLAADPVVNGQVSLQSEFAELKDVLNLDGPYAGRLTGRLDLNGRLSDPAAHLVLALDTGQVAGHPLDRAEFAVVLKDRLATIGPAAWQLAGGAVRLDGTVDLRNAFPSGFLASAPDVDAITYHLSLTQTAPDLNPWMALAATIQGQLESRLTLAGSGVRPEGCSARLTLNAKGRKLLTAGMDRPIDAGVDLAAQLDSGTLTLTRLDATSDDVSITGNARFEMDNQAIAGELRVQAWNLSRTLAVVGQPSVRGAGNAAITVGGDLHQPQFSIDLAATGLNVDGYPLGDLAIDAKMAADGILNLRRLDVKNRASRIFGSGRMRLIPGAGRIDPEFDNRLELTIGKVAIGNFMPDPPIDGQWDGLLKVSGPLKSLKAALHLDGTDIDIAGQPIESVNLDARFENQRIWLNRLAATLAPDETLRADGSVGLDKSLDLHLMTDGIALKSIQALQGRLPAQGLLRLGLRARGSLDDPDIDGQLTASAIRINEEPMADIDLSVSLNDHEARVKSHLNFGVDAVYDLQHGDFKGALIFDKTETAAYFRAFGRPEASGTLTGRIEASGNIHAIDEADALAELSDLQLFFNNTPLIQSDRLALKLAGRQLTIPESELSLLSTGRLRVKGDARMDGDLDLSIAGRIPIAAIAVIREDLADATGQLVLDGRIEGSVTQPRIDARVELDRIAMTIPGLDQRLHDLGGRILIGTDTVRIEDVSGFLDTGRFRLTGRITHDSFTPTNLDLTLAARALPVAVPDTLSVLLNSDIRITGSNRQATAQGEIVLVEGSYYKDVKINLLQMAVTRQRSVSPASRPIQVPYFDKVNLDIGVSHRQPFQVENNLADLEISPDLTIGGTLALPIVSGRAEVTSGTVNFQRRTFTVNKGVIDFVNPYKTDAEIDIESETTIRDWTITLALQGTPDNLKLELSSVPSETSSDILSLILFGRTASELTAGEGGSQRSSSQIMAEMLADTFGEDIKKATGVDILEVETDSGEDDDNDAADVKVTVGKHLSNRITVKYAVESSDGEILQRAITEYKLLENILVSGFQDSKGVYGTELSFRIEFR</sequence>
<feature type="transmembrane region" description="Helical" evidence="5">
    <location>
        <begin position="7"/>
        <end position="30"/>
    </location>
</feature>
<dbReference type="EMBL" id="AP021876">
    <property type="protein sequence ID" value="BBO84559.1"/>
    <property type="molecule type" value="Genomic_DNA"/>
</dbReference>
<reference evidence="7 8" key="1">
    <citation type="submission" date="2019-11" db="EMBL/GenBank/DDBJ databases">
        <title>Comparative genomics of hydrocarbon-degrading Desulfosarcina strains.</title>
        <authorList>
            <person name="Watanabe M."/>
            <person name="Kojima H."/>
            <person name="Fukui M."/>
        </authorList>
    </citation>
    <scope>NUCLEOTIDE SEQUENCE [LARGE SCALE GENOMIC DNA]</scope>
    <source>
        <strain evidence="7 8">28bB2T</strain>
    </source>
</reference>
<feature type="domain" description="Translocation and assembly module TamB C-terminal" evidence="6">
    <location>
        <begin position="959"/>
        <end position="1301"/>
    </location>
</feature>
<protein>
    <recommendedName>
        <fullName evidence="6">Translocation and assembly module TamB C-terminal domain-containing protein</fullName>
    </recommendedName>
</protein>
<evidence type="ECO:0000259" key="6">
    <source>
        <dbReference type="Pfam" id="PF04357"/>
    </source>
</evidence>
<dbReference type="KEGG" id="dov:DSCO28_51250"/>
<dbReference type="RefSeq" id="WP_155324441.1">
    <property type="nucleotide sequence ID" value="NZ_AP021876.1"/>
</dbReference>
<dbReference type="Proteomes" id="UP000425960">
    <property type="component" value="Chromosome"/>
</dbReference>
<keyword evidence="4 5" id="KW-0472">Membrane</keyword>
<dbReference type="GO" id="GO:0009306">
    <property type="term" value="P:protein secretion"/>
    <property type="evidence" value="ECO:0007669"/>
    <property type="project" value="InterPro"/>
</dbReference>
<dbReference type="InterPro" id="IPR007452">
    <property type="entry name" value="TamB_C"/>
</dbReference>
<organism evidence="7 8">
    <name type="scientific">Desulfosarcina ovata subsp. sediminis</name>
    <dbReference type="NCBI Taxonomy" id="885957"/>
    <lineage>
        <taxon>Bacteria</taxon>
        <taxon>Pseudomonadati</taxon>
        <taxon>Thermodesulfobacteriota</taxon>
        <taxon>Desulfobacteria</taxon>
        <taxon>Desulfobacterales</taxon>
        <taxon>Desulfosarcinaceae</taxon>
        <taxon>Desulfosarcina</taxon>
    </lineage>
</organism>
<keyword evidence="2 5" id="KW-0812">Transmembrane</keyword>